<organism evidence="1 2">
    <name type="scientific">Dallia pectoralis</name>
    <name type="common">Alaska blackfish</name>
    <dbReference type="NCBI Taxonomy" id="75939"/>
    <lineage>
        <taxon>Eukaryota</taxon>
        <taxon>Metazoa</taxon>
        <taxon>Chordata</taxon>
        <taxon>Craniata</taxon>
        <taxon>Vertebrata</taxon>
        <taxon>Euteleostomi</taxon>
        <taxon>Actinopterygii</taxon>
        <taxon>Neopterygii</taxon>
        <taxon>Teleostei</taxon>
        <taxon>Protacanthopterygii</taxon>
        <taxon>Esociformes</taxon>
        <taxon>Umbridae</taxon>
        <taxon>Dallia</taxon>
    </lineage>
</organism>
<comment type="caution">
    <text evidence="1">The sequence shown here is derived from an EMBL/GenBank/DDBJ whole genome shotgun (WGS) entry which is preliminary data.</text>
</comment>
<keyword evidence="2" id="KW-1185">Reference proteome</keyword>
<dbReference type="EMBL" id="CM055742">
    <property type="protein sequence ID" value="KAJ8001217.1"/>
    <property type="molecule type" value="Genomic_DNA"/>
</dbReference>
<protein>
    <submittedName>
        <fullName evidence="1">Uncharacterized protein</fullName>
    </submittedName>
</protein>
<name>A0ACC2GC45_DALPE</name>
<proteinExistence type="predicted"/>
<dbReference type="Proteomes" id="UP001157502">
    <property type="component" value="Chromosome 15"/>
</dbReference>
<accession>A0ACC2GC45</accession>
<evidence type="ECO:0000313" key="1">
    <source>
        <dbReference type="EMBL" id="KAJ8001217.1"/>
    </source>
</evidence>
<reference evidence="1" key="1">
    <citation type="submission" date="2021-05" db="EMBL/GenBank/DDBJ databases">
        <authorList>
            <person name="Pan Q."/>
            <person name="Jouanno E."/>
            <person name="Zahm M."/>
            <person name="Klopp C."/>
            <person name="Cabau C."/>
            <person name="Louis A."/>
            <person name="Berthelot C."/>
            <person name="Parey E."/>
            <person name="Roest Crollius H."/>
            <person name="Montfort J."/>
            <person name="Robinson-Rechavi M."/>
            <person name="Bouchez O."/>
            <person name="Lampietro C."/>
            <person name="Lopez Roques C."/>
            <person name="Donnadieu C."/>
            <person name="Postlethwait J."/>
            <person name="Bobe J."/>
            <person name="Dillon D."/>
            <person name="Chandos A."/>
            <person name="von Hippel F."/>
            <person name="Guiguen Y."/>
        </authorList>
    </citation>
    <scope>NUCLEOTIDE SEQUENCE</scope>
    <source>
        <strain evidence="1">YG-Jan2019</strain>
    </source>
</reference>
<gene>
    <name evidence="1" type="ORF">DPEC_G00192040</name>
</gene>
<sequence length="277" mass="30475">MTGGPWSECVKEPEPEAPSMPALARYAEVSWKEPLMARAPAQAYVPFTGVNGRTEAITAATPRLERALPALFLPAESQWLEEALSPRSEGPVYCPVTGQVLSVWSASGCGCKQFSTIGWGNFKNNHWGHEHFRCRGVGNIPHVGGYPPFESGSRSLCRRHYGRDSGGTETFMETISVCLERMPEGWLTECARVQHWAIWKSCDNGYTGLLEGGGRQARTTRPDASQKTAKWGASAKRRARRQMLAATAAAPATKKGKRDRRRDRDLVADGRTRNAAD</sequence>
<evidence type="ECO:0000313" key="2">
    <source>
        <dbReference type="Proteomes" id="UP001157502"/>
    </source>
</evidence>